<reference evidence="1 2" key="1">
    <citation type="submission" date="2022-09" db="EMBL/GenBank/DDBJ databases">
        <title>Enrichment on poylsaccharides allowed isolation of novel metabolic and taxonomic groups of Haloarchaea.</title>
        <authorList>
            <person name="Sorokin D.Y."/>
            <person name="Elcheninov A.G."/>
            <person name="Khizhniak T.V."/>
            <person name="Kolganova T.V."/>
            <person name="Kublanov I.V."/>
        </authorList>
    </citation>
    <scope>NUCLEOTIDE SEQUENCE [LARGE SCALE GENOMIC DNA]</scope>
    <source>
        <strain evidence="1 2">AArc-curdl1</strain>
    </source>
</reference>
<dbReference type="InterPro" id="IPR019587">
    <property type="entry name" value="Polyketide_cyclase/dehydratase"/>
</dbReference>
<sequence>MDRILVSTVVYRDPETVFPYLQSFSNYPRYAKHLDAVTVDGDGGPGTRYGLRLSWWKLSYTARSEVTAVNPPTSLEWELIKDIDAAGEWRVVPEPESAPSTAETASRIYFEAVYDPHSADSDLVSLPRFVSMGWVIDKLRPRLMEEARRVVERLVADIEGTQRSVELTVHEMP</sequence>
<dbReference type="Proteomes" id="UP001321047">
    <property type="component" value="Unassembled WGS sequence"/>
</dbReference>
<name>A0AAP2Z514_9EURY</name>
<evidence type="ECO:0000313" key="2">
    <source>
        <dbReference type="Proteomes" id="UP001321047"/>
    </source>
</evidence>
<proteinExistence type="predicted"/>
<protein>
    <submittedName>
        <fullName evidence="1">SRPBCC family protein</fullName>
    </submittedName>
</protein>
<keyword evidence="2" id="KW-1185">Reference proteome</keyword>
<accession>A0AAP2Z514</accession>
<dbReference type="Gene3D" id="3.30.530.20">
    <property type="match status" value="1"/>
</dbReference>
<comment type="caution">
    <text evidence="1">The sequence shown here is derived from an EMBL/GenBank/DDBJ whole genome shotgun (WGS) entry which is preliminary data.</text>
</comment>
<evidence type="ECO:0000313" key="1">
    <source>
        <dbReference type="EMBL" id="MCU4750854.1"/>
    </source>
</evidence>
<dbReference type="RefSeq" id="WP_342806031.1">
    <property type="nucleotide sequence ID" value="NZ_JAOPJZ010000001.1"/>
</dbReference>
<dbReference type="EMBL" id="JAOPJZ010000001">
    <property type="protein sequence ID" value="MCU4750854.1"/>
    <property type="molecule type" value="Genomic_DNA"/>
</dbReference>
<organism evidence="1 2">
    <name type="scientific">Natronosalvus hydrolyticus</name>
    <dbReference type="NCBI Taxonomy" id="2979988"/>
    <lineage>
        <taxon>Archaea</taxon>
        <taxon>Methanobacteriati</taxon>
        <taxon>Methanobacteriota</taxon>
        <taxon>Stenosarchaea group</taxon>
        <taxon>Halobacteria</taxon>
        <taxon>Halobacteriales</taxon>
        <taxon>Natrialbaceae</taxon>
        <taxon>Natronosalvus</taxon>
    </lineage>
</organism>
<dbReference type="Pfam" id="PF10604">
    <property type="entry name" value="Polyketide_cyc2"/>
    <property type="match status" value="1"/>
</dbReference>
<dbReference type="InterPro" id="IPR023393">
    <property type="entry name" value="START-like_dom_sf"/>
</dbReference>
<dbReference type="CDD" id="cd07812">
    <property type="entry name" value="SRPBCC"/>
    <property type="match status" value="1"/>
</dbReference>
<gene>
    <name evidence="1" type="ORF">OB919_02465</name>
</gene>
<dbReference type="AlphaFoldDB" id="A0AAP2Z514"/>
<dbReference type="SUPFAM" id="SSF55961">
    <property type="entry name" value="Bet v1-like"/>
    <property type="match status" value="1"/>
</dbReference>